<proteinExistence type="predicted"/>
<dbReference type="AlphaFoldDB" id="A0A1I6KBC7"/>
<dbReference type="PANTHER" id="PTHR34408">
    <property type="entry name" value="FAMILY PROTEIN, PUTATIVE-RELATED"/>
    <property type="match status" value="1"/>
</dbReference>
<dbReference type="InterPro" id="IPR025883">
    <property type="entry name" value="Cadherin-like_domain"/>
</dbReference>
<keyword evidence="2" id="KW-0732">Signal</keyword>
<dbReference type="Pfam" id="PF08239">
    <property type="entry name" value="SH3_3"/>
    <property type="match status" value="1"/>
</dbReference>
<dbReference type="InterPro" id="IPR052354">
    <property type="entry name" value="Cell_Wall_Dynamics_Protein"/>
</dbReference>
<feature type="signal peptide" evidence="2">
    <location>
        <begin position="1"/>
        <end position="34"/>
    </location>
</feature>
<dbReference type="EMBL" id="FOZC01000016">
    <property type="protein sequence ID" value="SFR88170.1"/>
    <property type="molecule type" value="Genomic_DNA"/>
</dbReference>
<protein>
    <submittedName>
        <fullName evidence="4">Cadherin-like beta sandwich domain-containing protein</fullName>
    </submittedName>
</protein>
<dbReference type="PANTHER" id="PTHR34408:SF1">
    <property type="entry name" value="GLYCOSYL HYDROLASE FAMILY 19 DOMAIN-CONTAINING PROTEIN HI_1415"/>
    <property type="match status" value="1"/>
</dbReference>
<organism evidence="4 5">
    <name type="scientific">[Clostridium] aminophilum</name>
    <dbReference type="NCBI Taxonomy" id="1526"/>
    <lineage>
        <taxon>Bacteria</taxon>
        <taxon>Bacillati</taxon>
        <taxon>Bacillota</taxon>
        <taxon>Clostridia</taxon>
        <taxon>Lachnospirales</taxon>
        <taxon>Lachnospiraceae</taxon>
    </lineage>
</organism>
<dbReference type="Pfam" id="PF12733">
    <property type="entry name" value="Cadherin-like"/>
    <property type="match status" value="1"/>
</dbReference>
<feature type="compositionally biased region" description="Polar residues" evidence="1">
    <location>
        <begin position="667"/>
        <end position="685"/>
    </location>
</feature>
<accession>A0A1I6KBC7</accession>
<evidence type="ECO:0000256" key="2">
    <source>
        <dbReference type="SAM" id="SignalP"/>
    </source>
</evidence>
<evidence type="ECO:0000313" key="4">
    <source>
        <dbReference type="EMBL" id="SFR88170.1"/>
    </source>
</evidence>
<evidence type="ECO:0000313" key="5">
    <source>
        <dbReference type="Proteomes" id="UP000214760"/>
    </source>
</evidence>
<dbReference type="SMART" id="SM00287">
    <property type="entry name" value="SH3b"/>
    <property type="match status" value="1"/>
</dbReference>
<feature type="compositionally biased region" description="Low complexity" evidence="1">
    <location>
        <begin position="265"/>
        <end position="290"/>
    </location>
</feature>
<feature type="region of interest" description="Disordered" evidence="1">
    <location>
        <begin position="596"/>
        <end position="714"/>
    </location>
</feature>
<feature type="region of interest" description="Disordered" evidence="1">
    <location>
        <begin position="265"/>
        <end position="322"/>
    </location>
</feature>
<feature type="chain" id="PRO_5011711189" evidence="2">
    <location>
        <begin position="35"/>
        <end position="714"/>
    </location>
</feature>
<gene>
    <name evidence="4" type="ORF">SAMN02910262_02396</name>
</gene>
<feature type="domain" description="SH3b" evidence="3">
    <location>
        <begin position="50"/>
        <end position="117"/>
    </location>
</feature>
<dbReference type="Proteomes" id="UP000214760">
    <property type="component" value="Unassembled WGS sequence"/>
</dbReference>
<evidence type="ECO:0000256" key="1">
    <source>
        <dbReference type="SAM" id="MobiDB-lite"/>
    </source>
</evidence>
<name>A0A1I6KBC7_9FIRM</name>
<evidence type="ECO:0000259" key="3">
    <source>
        <dbReference type="PROSITE" id="PS51781"/>
    </source>
</evidence>
<dbReference type="Gene3D" id="2.30.30.40">
    <property type="entry name" value="SH3 Domains"/>
    <property type="match status" value="1"/>
</dbReference>
<sequence>MLPDRAERRYKMKKPNLKGICAVLLSTAAVFAPASECTRNPFGIVAYAEERSGTVNATNLNVRKGPGTSYSALTRLNKGARVAVLEETQGTDGNRWYKIRYGSTVGYVSSSYIRIGSTATVSDAGFDSQLSSEGFPESYRPMLQELHASYPNWTFKAYKTGLSWNTVISEESKVGRNLVGRENISSWKSTEDGAYDWNNGTWTGFDGSTWVAASREIIEYYMDPRNFLNDSYIFQFMDQSYNESLQSAEGLTEMVKGTFLAGTVSSSGTSSGSSAPGSSSGQATGPAAGPGMAGGGFTDSTVQTSPDAPESESGSQPGGTSGETYVSIIMDAAKESGVNPYIIASMILQEQGAQGQGRSISGTVTGYGGYYNFFNIEAYTSGSMSAVERGLWWASQSGSYGRPWNSVRASIVGGAKWYGENYVKRGQVNLYLKKYNVTSDGTYKHQYMTNALGAAAEGLSLAKIGALKESAAVFTIPVYSDMPSEPRLKPTGDGSPNNKLRGFGIEGFSITPSFVRDTQEYEVSVNSSVSSLKVCAAAIDSSAAIAGAGEIPISDGRNSVSVQVTAENGSVRTYTIKIHRSADGPVYNSAIQPDMNAAASNSSSSKTSSAEGSATGPGMSSASWTTRTSSSSESSSSNKTSTGSSDSSVRVTTGSSSGPAGSGSTSIQPIEQSAANGSPTGTNAVTKGPGEGETKEITGYHAWQVEGPGLGKRN</sequence>
<feature type="compositionally biased region" description="Low complexity" evidence="1">
    <location>
        <begin position="597"/>
        <end position="666"/>
    </location>
</feature>
<dbReference type="PROSITE" id="PS51781">
    <property type="entry name" value="SH3B"/>
    <property type="match status" value="1"/>
</dbReference>
<dbReference type="InterPro" id="IPR003646">
    <property type="entry name" value="SH3-like_bac-type"/>
</dbReference>
<reference evidence="4 5" key="1">
    <citation type="submission" date="2016-10" db="EMBL/GenBank/DDBJ databases">
        <authorList>
            <person name="de Groot N.N."/>
        </authorList>
    </citation>
    <scope>NUCLEOTIDE SEQUENCE [LARGE SCALE GENOMIC DNA]</scope>
    <source>
        <strain evidence="4 5">F</strain>
    </source>
</reference>